<reference evidence="3" key="1">
    <citation type="journal article" date="2011" name="Nat. Commun.">
        <title>Effector diversification within compartments of the Leptosphaeria maculans genome affected by Repeat-Induced Point mutations.</title>
        <authorList>
            <person name="Rouxel T."/>
            <person name="Grandaubert J."/>
            <person name="Hane J.K."/>
            <person name="Hoede C."/>
            <person name="van de Wouw A.P."/>
            <person name="Couloux A."/>
            <person name="Dominguez V."/>
            <person name="Anthouard V."/>
            <person name="Bally P."/>
            <person name="Bourras S."/>
            <person name="Cozijnsen A.J."/>
            <person name="Ciuffetti L.M."/>
            <person name="Degrave A."/>
            <person name="Dilmaghani A."/>
            <person name="Duret L."/>
            <person name="Fudal I."/>
            <person name="Goodwin S.B."/>
            <person name="Gout L."/>
            <person name="Glaser N."/>
            <person name="Linglin J."/>
            <person name="Kema G.H.J."/>
            <person name="Lapalu N."/>
            <person name="Lawrence C.B."/>
            <person name="May K."/>
            <person name="Meyer M."/>
            <person name="Ollivier B."/>
            <person name="Poulain J."/>
            <person name="Schoch C.L."/>
            <person name="Simon A."/>
            <person name="Spatafora J.W."/>
            <person name="Stachowiak A."/>
            <person name="Turgeon B.G."/>
            <person name="Tyler B.M."/>
            <person name="Vincent D."/>
            <person name="Weissenbach J."/>
            <person name="Amselem J."/>
            <person name="Quesneville H."/>
            <person name="Oliver R.P."/>
            <person name="Wincker P."/>
            <person name="Balesdent M.-H."/>
            <person name="Howlett B.J."/>
        </authorList>
    </citation>
    <scope>NUCLEOTIDE SEQUENCE [LARGE SCALE GENOMIC DNA]</scope>
    <source>
        <strain evidence="3">JN3 / isolate v23.1.3 / race Av1-4-5-6-7-8</strain>
    </source>
</reference>
<dbReference type="AlphaFoldDB" id="E4ZN92"/>
<dbReference type="VEuPathDB" id="FungiDB:LEMA_P038520.1"/>
<accession>E4ZN92</accession>
<dbReference type="EMBL" id="FP929105">
    <property type="protein sequence ID" value="CBX92951.1"/>
    <property type="molecule type" value="Genomic_DNA"/>
</dbReference>
<dbReference type="Proteomes" id="UP000002668">
    <property type="component" value="Genome"/>
</dbReference>
<dbReference type="eggNOG" id="ENOG502RD9B">
    <property type="taxonomic scope" value="Eukaryota"/>
</dbReference>
<proteinExistence type="predicted"/>
<name>E4ZN92_LEPMJ</name>
<dbReference type="InParanoid" id="E4ZN92"/>
<feature type="region of interest" description="Disordered" evidence="1">
    <location>
        <begin position="1"/>
        <end position="20"/>
    </location>
</feature>
<evidence type="ECO:0000256" key="1">
    <source>
        <dbReference type="SAM" id="MobiDB-lite"/>
    </source>
</evidence>
<dbReference type="HOGENOM" id="CLU_746115_0_0_1"/>
<organism evidence="3">
    <name type="scientific">Leptosphaeria maculans (strain JN3 / isolate v23.1.3 / race Av1-4-5-6-7-8)</name>
    <name type="common">Blackleg fungus</name>
    <name type="synonym">Phoma lingam</name>
    <dbReference type="NCBI Taxonomy" id="985895"/>
    <lineage>
        <taxon>Eukaryota</taxon>
        <taxon>Fungi</taxon>
        <taxon>Dikarya</taxon>
        <taxon>Ascomycota</taxon>
        <taxon>Pezizomycotina</taxon>
        <taxon>Dothideomycetes</taxon>
        <taxon>Pleosporomycetidae</taxon>
        <taxon>Pleosporales</taxon>
        <taxon>Pleosporineae</taxon>
        <taxon>Leptosphaeriaceae</taxon>
        <taxon>Plenodomus</taxon>
        <taxon>Plenodomus lingam/Leptosphaeria maculans species complex</taxon>
    </lineage>
</organism>
<dbReference type="GeneID" id="13282686"/>
<evidence type="ECO:0000313" key="3">
    <source>
        <dbReference type="Proteomes" id="UP000002668"/>
    </source>
</evidence>
<protein>
    <submittedName>
        <fullName evidence="2">Predicted protein</fullName>
    </submittedName>
</protein>
<evidence type="ECO:0000313" key="2">
    <source>
        <dbReference type="EMBL" id="CBX92951.1"/>
    </source>
</evidence>
<sequence length="371" mass="42877">MTTMRESLLPTAPNDEYKLGHMKGDGEQRSSTCQIPRRYLQSNIGLLRLRLTFSFAFDFGVFLQTRNRRFKSKVATTIPARVTIITTTGSDNLLRLRPLRLLCHEEAVQVLKVAGLEEGSDGRADDAGAPNVKIIQSQVTTQSMTSVQRMLPPPPRPHCAFGSSCTSCLEGQQKGPDLCSWCKNMSFDALYRLAETQPDTRQLKRVIDAYMHQLERDNYERMARGWTYLCACKDPLYRFQPWRREFNPMDNRLCGTVRHRGQLCARCYEKAQEQGCAWLADFEGDRLGFPCVFEDPRLRRPTDVNWRVGPLDAGGNPDPCWEKDARRHGRCERATRRHQLCQKCYDRICEIRGFGRYFDTEWGVLREGYRR</sequence>
<dbReference type="OrthoDB" id="3775988at2759"/>
<gene>
    <name evidence="2" type="ORF">LEMA_P038520.1</name>
</gene>
<keyword evidence="3" id="KW-1185">Reference proteome</keyword>